<reference evidence="1 2" key="1">
    <citation type="submission" date="2017-01" db="EMBL/GenBank/DDBJ databases">
        <authorList>
            <person name="Mah S.A."/>
            <person name="Swanson W.J."/>
            <person name="Moy G.W."/>
            <person name="Vacquier V.D."/>
        </authorList>
    </citation>
    <scope>NUCLEOTIDE SEQUENCE [LARGE SCALE GENOMIC DNA]</scope>
    <source>
        <strain evidence="1 2">GSMNP</strain>
    </source>
</reference>
<name>A0A1R1XHT9_9FUNG</name>
<protein>
    <submittedName>
        <fullName evidence="1">Uncharacterized protein</fullName>
    </submittedName>
</protein>
<accession>A0A1R1XHT9</accession>
<dbReference type="SUPFAM" id="SSF88633">
    <property type="entry name" value="Positive stranded ssRNA viruses"/>
    <property type="match status" value="1"/>
</dbReference>
<dbReference type="EMBL" id="LSSN01003172">
    <property type="protein sequence ID" value="OMJ14181.1"/>
    <property type="molecule type" value="Genomic_DNA"/>
</dbReference>
<evidence type="ECO:0000313" key="2">
    <source>
        <dbReference type="Proteomes" id="UP000187283"/>
    </source>
</evidence>
<comment type="caution">
    <text evidence="1">The sequence shown here is derived from an EMBL/GenBank/DDBJ whole genome shotgun (WGS) entry which is preliminary data.</text>
</comment>
<dbReference type="Proteomes" id="UP000187283">
    <property type="component" value="Unassembled WGS sequence"/>
</dbReference>
<evidence type="ECO:0000313" key="1">
    <source>
        <dbReference type="EMBL" id="OMJ14181.1"/>
    </source>
</evidence>
<proteinExistence type="predicted"/>
<gene>
    <name evidence="1" type="ORF">AYI70_g8039</name>
</gene>
<keyword evidence="2" id="KW-1185">Reference proteome</keyword>
<dbReference type="AlphaFoldDB" id="A0A1R1XHT9"/>
<organism evidence="1 2">
    <name type="scientific">Smittium culicis</name>
    <dbReference type="NCBI Taxonomy" id="133412"/>
    <lineage>
        <taxon>Eukaryota</taxon>
        <taxon>Fungi</taxon>
        <taxon>Fungi incertae sedis</taxon>
        <taxon>Zoopagomycota</taxon>
        <taxon>Kickxellomycotina</taxon>
        <taxon>Harpellomycetes</taxon>
        <taxon>Harpellales</taxon>
        <taxon>Legeriomycetaceae</taxon>
        <taxon>Smittium</taxon>
    </lineage>
</organism>
<sequence length="71" mass="8277">MKISFVTQNFHQGHIVACYSPEGSRRSVVTDTDAFGFEGFSINRDEFQWFTWVSHHFRWINYSAESGKDAL</sequence>